<dbReference type="Proteomes" id="UP000799770">
    <property type="component" value="Unassembled WGS sequence"/>
</dbReference>
<keyword evidence="3" id="KW-1185">Reference proteome</keyword>
<proteinExistence type="predicted"/>
<reference evidence="2" key="1">
    <citation type="journal article" date="2020" name="Stud. Mycol.">
        <title>101 Dothideomycetes genomes: a test case for predicting lifestyles and emergence of pathogens.</title>
        <authorList>
            <person name="Haridas S."/>
            <person name="Albert R."/>
            <person name="Binder M."/>
            <person name="Bloem J."/>
            <person name="Labutti K."/>
            <person name="Salamov A."/>
            <person name="Andreopoulos B."/>
            <person name="Baker S."/>
            <person name="Barry K."/>
            <person name="Bills G."/>
            <person name="Bluhm B."/>
            <person name="Cannon C."/>
            <person name="Castanera R."/>
            <person name="Culley D."/>
            <person name="Daum C."/>
            <person name="Ezra D."/>
            <person name="Gonzalez J."/>
            <person name="Henrissat B."/>
            <person name="Kuo A."/>
            <person name="Liang C."/>
            <person name="Lipzen A."/>
            <person name="Lutzoni F."/>
            <person name="Magnuson J."/>
            <person name="Mondo S."/>
            <person name="Nolan M."/>
            <person name="Ohm R."/>
            <person name="Pangilinan J."/>
            <person name="Park H.-J."/>
            <person name="Ramirez L."/>
            <person name="Alfaro M."/>
            <person name="Sun H."/>
            <person name="Tritt A."/>
            <person name="Yoshinaga Y."/>
            <person name="Zwiers L.-H."/>
            <person name="Turgeon B."/>
            <person name="Goodwin S."/>
            <person name="Spatafora J."/>
            <person name="Crous P."/>
            <person name="Grigoriev I."/>
        </authorList>
    </citation>
    <scope>NUCLEOTIDE SEQUENCE</scope>
    <source>
        <strain evidence="2">CBS 627.86</strain>
    </source>
</reference>
<protein>
    <submittedName>
        <fullName evidence="2">Uncharacterized protein</fullName>
    </submittedName>
</protein>
<dbReference type="AlphaFoldDB" id="A0A6A5ZHZ3"/>
<evidence type="ECO:0000256" key="1">
    <source>
        <dbReference type="SAM" id="MobiDB-lite"/>
    </source>
</evidence>
<feature type="region of interest" description="Disordered" evidence="1">
    <location>
        <begin position="1"/>
        <end position="31"/>
    </location>
</feature>
<organism evidence="2 3">
    <name type="scientific">Lophiotrema nucula</name>
    <dbReference type="NCBI Taxonomy" id="690887"/>
    <lineage>
        <taxon>Eukaryota</taxon>
        <taxon>Fungi</taxon>
        <taxon>Dikarya</taxon>
        <taxon>Ascomycota</taxon>
        <taxon>Pezizomycotina</taxon>
        <taxon>Dothideomycetes</taxon>
        <taxon>Pleosporomycetidae</taxon>
        <taxon>Pleosporales</taxon>
        <taxon>Lophiotremataceae</taxon>
        <taxon>Lophiotrema</taxon>
    </lineage>
</organism>
<accession>A0A6A5ZHZ3</accession>
<name>A0A6A5ZHZ3_9PLEO</name>
<evidence type="ECO:0000313" key="2">
    <source>
        <dbReference type="EMBL" id="KAF2118018.1"/>
    </source>
</evidence>
<sequence>MDPFIIAQAQQPIRAKLPETSSEKPEKISEKAEDLDSLAQRWVNKIGSALRTYPIDNKTLDIVPSVGIGIDASTSVNAEVKFHVKGKENEKKTPEGCSTIFLAIVKLYGEVIKDPCYNSGNDSLANDTPEASSEMSSSDRSEIVTKVYRWLDDQK</sequence>
<feature type="compositionally biased region" description="Basic and acidic residues" evidence="1">
    <location>
        <begin position="21"/>
        <end position="31"/>
    </location>
</feature>
<gene>
    <name evidence="2" type="ORF">BDV96DRAFT_597869</name>
</gene>
<dbReference type="EMBL" id="ML977318">
    <property type="protein sequence ID" value="KAF2118018.1"/>
    <property type="molecule type" value="Genomic_DNA"/>
</dbReference>
<evidence type="ECO:0000313" key="3">
    <source>
        <dbReference type="Proteomes" id="UP000799770"/>
    </source>
</evidence>